<name>A0ABS5W262_9SPHN</name>
<reference evidence="2 3" key="1">
    <citation type="submission" date="2021-05" db="EMBL/GenBank/DDBJ databases">
        <title>Croceibacterium sp. LX-88 genome sequence.</title>
        <authorList>
            <person name="Luo X."/>
        </authorList>
    </citation>
    <scope>NUCLEOTIDE SEQUENCE [LARGE SCALE GENOMIC DNA]</scope>
    <source>
        <strain evidence="2 3">LX-88</strain>
    </source>
</reference>
<evidence type="ECO:0000313" key="3">
    <source>
        <dbReference type="Proteomes" id="UP000811255"/>
    </source>
</evidence>
<accession>A0ABS5W262</accession>
<organism evidence="2 3">
    <name type="scientific">Croceibacterium selenioxidans</name>
    <dbReference type="NCBI Taxonomy" id="2838833"/>
    <lineage>
        <taxon>Bacteria</taxon>
        <taxon>Pseudomonadati</taxon>
        <taxon>Pseudomonadota</taxon>
        <taxon>Alphaproteobacteria</taxon>
        <taxon>Sphingomonadales</taxon>
        <taxon>Erythrobacteraceae</taxon>
        <taxon>Croceibacterium</taxon>
    </lineage>
</organism>
<sequence>MFSLAGLVSAPDGGFLSDGLALFTGQELSLREAEVGQATRQPKAALRLAHWLVEHGRLTQPQTVTGPDGDVLRLTPSPDHRLVNVEKS</sequence>
<protein>
    <submittedName>
        <fullName evidence="2">Uncharacterized protein</fullName>
    </submittedName>
</protein>
<feature type="region of interest" description="Disordered" evidence="1">
    <location>
        <begin position="60"/>
        <end position="88"/>
    </location>
</feature>
<evidence type="ECO:0000313" key="2">
    <source>
        <dbReference type="EMBL" id="MBT2133838.1"/>
    </source>
</evidence>
<dbReference type="Proteomes" id="UP000811255">
    <property type="component" value="Unassembled WGS sequence"/>
</dbReference>
<feature type="compositionally biased region" description="Basic and acidic residues" evidence="1">
    <location>
        <begin position="78"/>
        <end position="88"/>
    </location>
</feature>
<proteinExistence type="predicted"/>
<gene>
    <name evidence="2" type="ORF">KK137_05775</name>
</gene>
<dbReference type="EMBL" id="JAHFVK010000001">
    <property type="protein sequence ID" value="MBT2133838.1"/>
    <property type="molecule type" value="Genomic_DNA"/>
</dbReference>
<evidence type="ECO:0000256" key="1">
    <source>
        <dbReference type="SAM" id="MobiDB-lite"/>
    </source>
</evidence>
<dbReference type="RefSeq" id="WP_214535217.1">
    <property type="nucleotide sequence ID" value="NZ_JAHFVK010000001.1"/>
</dbReference>
<comment type="caution">
    <text evidence="2">The sequence shown here is derived from an EMBL/GenBank/DDBJ whole genome shotgun (WGS) entry which is preliminary data.</text>
</comment>
<keyword evidence="3" id="KW-1185">Reference proteome</keyword>